<dbReference type="InParanoid" id="B9SP07"/>
<protein>
    <submittedName>
        <fullName evidence="1">Uncharacterized protein</fullName>
    </submittedName>
</protein>
<dbReference type="AlphaFoldDB" id="B9SP07"/>
<accession>B9SP07</accession>
<organism evidence="1 2">
    <name type="scientific">Ricinus communis</name>
    <name type="common">Castor bean</name>
    <dbReference type="NCBI Taxonomy" id="3988"/>
    <lineage>
        <taxon>Eukaryota</taxon>
        <taxon>Viridiplantae</taxon>
        <taxon>Streptophyta</taxon>
        <taxon>Embryophyta</taxon>
        <taxon>Tracheophyta</taxon>
        <taxon>Spermatophyta</taxon>
        <taxon>Magnoliopsida</taxon>
        <taxon>eudicotyledons</taxon>
        <taxon>Gunneridae</taxon>
        <taxon>Pentapetalae</taxon>
        <taxon>rosids</taxon>
        <taxon>fabids</taxon>
        <taxon>Malpighiales</taxon>
        <taxon>Euphorbiaceae</taxon>
        <taxon>Acalyphoideae</taxon>
        <taxon>Acalypheae</taxon>
        <taxon>Ricinus</taxon>
    </lineage>
</organism>
<sequence length="107" mass="12402">MDKLIANFWWSNDNHSREIYWISSRLISHPDSLMATVVKCIYYTHTPFLKAERGSNLSWASKEVEDEFGWHFSPSGFYSVEKAYQMSISSQAPAGPTRQSKDFWSSI</sequence>
<gene>
    <name evidence="1" type="ORF">RCOM_1247300</name>
</gene>
<reference evidence="2" key="1">
    <citation type="journal article" date="2010" name="Nat. Biotechnol.">
        <title>Draft genome sequence of the oilseed species Ricinus communis.</title>
        <authorList>
            <person name="Chan A.P."/>
            <person name="Crabtree J."/>
            <person name="Zhao Q."/>
            <person name="Lorenzi H."/>
            <person name="Orvis J."/>
            <person name="Puiu D."/>
            <person name="Melake-Berhan A."/>
            <person name="Jones K.M."/>
            <person name="Redman J."/>
            <person name="Chen G."/>
            <person name="Cahoon E.B."/>
            <person name="Gedil M."/>
            <person name="Stanke M."/>
            <person name="Haas B.J."/>
            <person name="Wortman J.R."/>
            <person name="Fraser-Liggett C.M."/>
            <person name="Ravel J."/>
            <person name="Rabinowicz P.D."/>
        </authorList>
    </citation>
    <scope>NUCLEOTIDE SEQUENCE [LARGE SCALE GENOMIC DNA]</scope>
    <source>
        <strain evidence="2">cv. Hale</strain>
    </source>
</reference>
<evidence type="ECO:0000313" key="1">
    <source>
        <dbReference type="EMBL" id="EEF34639.1"/>
    </source>
</evidence>
<proteinExistence type="predicted"/>
<name>B9SP07_RICCO</name>
<dbReference type="EMBL" id="EQ974058">
    <property type="protein sequence ID" value="EEF34639.1"/>
    <property type="molecule type" value="Genomic_DNA"/>
</dbReference>
<keyword evidence="2" id="KW-1185">Reference proteome</keyword>
<dbReference type="Proteomes" id="UP000008311">
    <property type="component" value="Unassembled WGS sequence"/>
</dbReference>
<evidence type="ECO:0000313" key="2">
    <source>
        <dbReference type="Proteomes" id="UP000008311"/>
    </source>
</evidence>